<evidence type="ECO:0000256" key="3">
    <source>
        <dbReference type="ARBA" id="ARBA00022553"/>
    </source>
</evidence>
<dbReference type="Pfam" id="PF02518">
    <property type="entry name" value="HATPase_c"/>
    <property type="match status" value="1"/>
</dbReference>
<dbReference type="InterPro" id="IPR050640">
    <property type="entry name" value="Bact_2-comp_sensor_kinase"/>
</dbReference>
<keyword evidence="10" id="KW-1185">Reference proteome</keyword>
<dbReference type="KEGG" id="ppsc:EHS13_02955"/>
<gene>
    <name evidence="9" type="ORF">EHS13_02955</name>
</gene>
<dbReference type="InterPro" id="IPR036890">
    <property type="entry name" value="HATPase_C_sf"/>
</dbReference>
<name>A0A6B8REZ9_9BACL</name>
<feature type="transmembrane region" description="Helical" evidence="7">
    <location>
        <begin position="293"/>
        <end position="313"/>
    </location>
</feature>
<dbReference type="CDD" id="cd06225">
    <property type="entry name" value="HAMP"/>
    <property type="match status" value="1"/>
</dbReference>
<evidence type="ECO:0000256" key="5">
    <source>
        <dbReference type="ARBA" id="ARBA00022777"/>
    </source>
</evidence>
<evidence type="ECO:0000256" key="1">
    <source>
        <dbReference type="ARBA" id="ARBA00004651"/>
    </source>
</evidence>
<dbReference type="Pfam" id="PF06580">
    <property type="entry name" value="His_kinase"/>
    <property type="match status" value="1"/>
</dbReference>
<dbReference type="EMBL" id="CP034235">
    <property type="protein sequence ID" value="QGQ93936.1"/>
    <property type="molecule type" value="Genomic_DNA"/>
</dbReference>
<keyword evidence="6 7" id="KW-0472">Membrane</keyword>
<keyword evidence="4" id="KW-0808">Transferase</keyword>
<dbReference type="SUPFAM" id="SSF55874">
    <property type="entry name" value="ATPase domain of HSP90 chaperone/DNA topoisomerase II/histidine kinase"/>
    <property type="match status" value="1"/>
</dbReference>
<keyword evidence="7" id="KW-0812">Transmembrane</keyword>
<sequence>MTLRRKIIIASVLIVLLPLSFAGFYFYSSLSSILTNNAYDNLKQSIQQTTDTIESSFNSIDNTSLHFLSNKSIRSWISGDTFLEEDYYNLFLDKSAMAEELNYSMMFNTAWEEKLITTAYIFLNESTYISSSRSMQNVQIVEENNINIFKELARTNTRGIAIIPPTLVDKTIYFTRTLSSVSSPTQHLVIQIGTDESEVSNKYQSVIELPGSIAYIIDNRGVIYSSSDKHMLGKTVENSILQLKSGSNVSEATLNNQVYFVVSKEISDSGLTFFAGIPKNQVLAKLSTSIREYLLITLFIVFILLITSILLSLRFTRFIKDLLKSINKVKLGNYDVRMPEYKDMELILLSNTFNSMAREIKYLINQVYEKQLLVKESEFKFLQSQMNPHFLFNTLVTIGYKARLSQDETVFHMVTSLTELLQASIYSNSKDRITVRQEMEYIQFYLYLQKIRFEDKLDYRIHISNDAILDYYLPKLSVEPIVENALIHGLESKLGKGTVIIHIREDLNSLYFEIIDDGLGFNTSEIQLDDTESAVKRKKGHNNIGLSNTHKRIKLMYGEQYGLTLTSELNKGSRIIVHIPIDKGEAADV</sequence>
<dbReference type="Gene3D" id="3.30.565.10">
    <property type="entry name" value="Histidine kinase-like ATPase, C-terminal domain"/>
    <property type="match status" value="1"/>
</dbReference>
<evidence type="ECO:0000259" key="8">
    <source>
        <dbReference type="PROSITE" id="PS50885"/>
    </source>
</evidence>
<dbReference type="PANTHER" id="PTHR34220">
    <property type="entry name" value="SENSOR HISTIDINE KINASE YPDA"/>
    <property type="match status" value="1"/>
</dbReference>
<dbReference type="InterPro" id="IPR003594">
    <property type="entry name" value="HATPase_dom"/>
</dbReference>
<keyword evidence="5 9" id="KW-0418">Kinase</keyword>
<accession>A0A6B8REZ9</accession>
<evidence type="ECO:0000313" key="9">
    <source>
        <dbReference type="EMBL" id="QGQ93936.1"/>
    </source>
</evidence>
<dbReference type="GO" id="GO:0005886">
    <property type="term" value="C:plasma membrane"/>
    <property type="evidence" value="ECO:0007669"/>
    <property type="project" value="UniProtKB-SubCell"/>
</dbReference>
<keyword evidence="7" id="KW-1133">Transmembrane helix</keyword>
<proteinExistence type="predicted"/>
<dbReference type="InterPro" id="IPR003660">
    <property type="entry name" value="HAMP_dom"/>
</dbReference>
<comment type="subcellular location">
    <subcellularLocation>
        <location evidence="1">Cell membrane</location>
        <topology evidence="1">Multi-pass membrane protein</topology>
    </subcellularLocation>
</comment>
<protein>
    <submittedName>
        <fullName evidence="9">Sensor histidine kinase</fullName>
    </submittedName>
</protein>
<evidence type="ECO:0000256" key="6">
    <source>
        <dbReference type="ARBA" id="ARBA00023136"/>
    </source>
</evidence>
<evidence type="ECO:0000256" key="4">
    <source>
        <dbReference type="ARBA" id="ARBA00022679"/>
    </source>
</evidence>
<dbReference type="CDD" id="cd18774">
    <property type="entry name" value="PDC2_HK_sensor"/>
    <property type="match status" value="1"/>
</dbReference>
<keyword evidence="2" id="KW-1003">Cell membrane</keyword>
<organism evidence="9 10">
    <name type="scientific">Paenibacillus psychroresistens</name>
    <dbReference type="NCBI Taxonomy" id="1778678"/>
    <lineage>
        <taxon>Bacteria</taxon>
        <taxon>Bacillati</taxon>
        <taxon>Bacillota</taxon>
        <taxon>Bacilli</taxon>
        <taxon>Bacillales</taxon>
        <taxon>Paenibacillaceae</taxon>
        <taxon>Paenibacillus</taxon>
    </lineage>
</organism>
<evidence type="ECO:0000256" key="7">
    <source>
        <dbReference type="SAM" id="Phobius"/>
    </source>
</evidence>
<keyword evidence="3" id="KW-0597">Phosphoprotein</keyword>
<feature type="domain" description="HAMP" evidence="8">
    <location>
        <begin position="313"/>
        <end position="365"/>
    </location>
</feature>
<dbReference type="PANTHER" id="PTHR34220:SF7">
    <property type="entry name" value="SENSOR HISTIDINE KINASE YPDA"/>
    <property type="match status" value="1"/>
</dbReference>
<dbReference type="OrthoDB" id="138378at2"/>
<dbReference type="AlphaFoldDB" id="A0A6B8REZ9"/>
<dbReference type="GO" id="GO:0000155">
    <property type="term" value="F:phosphorelay sensor kinase activity"/>
    <property type="evidence" value="ECO:0007669"/>
    <property type="project" value="InterPro"/>
</dbReference>
<dbReference type="PROSITE" id="PS50885">
    <property type="entry name" value="HAMP"/>
    <property type="match status" value="1"/>
</dbReference>
<evidence type="ECO:0000256" key="2">
    <source>
        <dbReference type="ARBA" id="ARBA00022475"/>
    </source>
</evidence>
<reference evidence="10" key="1">
    <citation type="submission" date="2018-11" db="EMBL/GenBank/DDBJ databases">
        <title>Complete genome sequence of Paenibacillus sp. ML311-T8.</title>
        <authorList>
            <person name="Nam Y.-D."/>
            <person name="Kang J."/>
            <person name="Chung W.-H."/>
            <person name="Park Y.S."/>
        </authorList>
    </citation>
    <scope>NUCLEOTIDE SEQUENCE [LARGE SCALE GENOMIC DNA]</scope>
    <source>
        <strain evidence="10">ML311-T8</strain>
    </source>
</reference>
<dbReference type="Gene3D" id="6.10.340.10">
    <property type="match status" value="1"/>
</dbReference>
<evidence type="ECO:0000313" key="10">
    <source>
        <dbReference type="Proteomes" id="UP000426246"/>
    </source>
</evidence>
<dbReference type="Proteomes" id="UP000426246">
    <property type="component" value="Chromosome"/>
</dbReference>
<dbReference type="InterPro" id="IPR010559">
    <property type="entry name" value="Sig_transdc_His_kin_internal"/>
</dbReference>